<dbReference type="InterPro" id="IPR039430">
    <property type="entry name" value="Thymidylate_kin-like_dom"/>
</dbReference>
<dbReference type="OrthoDB" id="9774907at2"/>
<dbReference type="SUPFAM" id="SSF103473">
    <property type="entry name" value="MFS general substrate transporter"/>
    <property type="match status" value="1"/>
</dbReference>
<evidence type="ECO:0000256" key="17">
    <source>
        <dbReference type="HAMAP-Rule" id="MF_00165"/>
    </source>
</evidence>
<dbReference type="Gene3D" id="1.20.1250.20">
    <property type="entry name" value="MFS general substrate transporter like domains"/>
    <property type="match status" value="1"/>
</dbReference>
<dbReference type="PANTHER" id="PTHR23513">
    <property type="entry name" value="INTEGRAL MEMBRANE EFFLUX PROTEIN-RELATED"/>
    <property type="match status" value="1"/>
</dbReference>
<proteinExistence type="inferred from homology"/>
<sequence length="688" mass="73668">MNAVGTSDLRGVLRIPSFRKLWTALAVSSFGDWLGFLGQTALAASLASGHTYLAQNFSVGTVVFVRLLPAVTLAPLAGALADRLDRRLTMVIADIGRFALYASIPIVHTLWWLFVATFLIETLSLFWIPAKEATVPNLVPRERMGDAGSLNLLGAYGTAPIAAAVFALLSLLTGVLARWIPLFTTNRVDLALYFDAVTFLVSAATIFSLREISTHGGRRRTADGVVTHPSVFRSIVDGWRFMGQTPVVRGLAVGMLGAFGAAGVVIGVATIYVRDLGGGGAGYGMLFGAVFLGLAIGMFTGPRVLRGFSRRRLFGLSIAAAGVILAATALVHNLVLVVFGALLLGCCAGIAWVTGYTLLGLEVEDATRGRTWATLQSLMQVDILLMVAAGPFLSGGIGTHVLRIGDVTFPVNGSAMTLLFAGIGALVVGLVAYRQMDDRDVPLWRDFIDAVFGWHPLTGRGVATGFFVAFEGGEGAGKSTQVELLARYLADRGYEVVVSREPGGTPLGHRLREILLDPREPAPSPRAEALLYAADRAEHVAKVIRPALARGAIVISDRYVDSSLAYQGGGRDLSPRDVEQLSRFATSGLRPDLTVLLDVPPDEGLARTGRRDRAPDRLQAEDAAFHERVRNVFRQRAEADPERYLVIDARLSAADIHRLVVQRILPVLPFPPKRAPRDPLPSTAGGTP</sequence>
<dbReference type="Gene3D" id="3.40.50.300">
    <property type="entry name" value="P-loop containing nucleotide triphosphate hydrolases"/>
    <property type="match status" value="1"/>
</dbReference>
<dbReference type="eggNOG" id="COG2814">
    <property type="taxonomic scope" value="Bacteria"/>
</dbReference>
<protein>
    <recommendedName>
        <fullName evidence="4 17">Thymidylate kinase</fullName>
        <ecNumber evidence="3 17">2.7.4.9</ecNumber>
    </recommendedName>
    <alternativeName>
        <fullName evidence="17">dTMP kinase</fullName>
    </alternativeName>
</protein>
<evidence type="ECO:0000256" key="2">
    <source>
        <dbReference type="ARBA" id="ARBA00009776"/>
    </source>
</evidence>
<evidence type="ECO:0000256" key="12">
    <source>
        <dbReference type="ARBA" id="ARBA00022840"/>
    </source>
</evidence>
<dbReference type="EMBL" id="CP000481">
    <property type="protein sequence ID" value="ABK53743.1"/>
    <property type="molecule type" value="Genomic_DNA"/>
</dbReference>
<evidence type="ECO:0000256" key="18">
    <source>
        <dbReference type="SAM" id="Phobius"/>
    </source>
</evidence>
<dbReference type="eggNOG" id="COG0125">
    <property type="taxonomic scope" value="Bacteria"/>
</dbReference>
<dbReference type="SUPFAM" id="SSF52540">
    <property type="entry name" value="P-loop containing nucleoside triphosphate hydrolases"/>
    <property type="match status" value="1"/>
</dbReference>
<evidence type="ECO:0000313" key="20">
    <source>
        <dbReference type="EMBL" id="ABK53743.1"/>
    </source>
</evidence>
<dbReference type="EC" id="2.7.4.9" evidence="3 17"/>
<dbReference type="InterPro" id="IPR018095">
    <property type="entry name" value="Thymidylate_kin_CS"/>
</dbReference>
<dbReference type="HAMAP" id="MF_00165">
    <property type="entry name" value="Thymidylate_kinase"/>
    <property type="match status" value="1"/>
</dbReference>
<evidence type="ECO:0000256" key="5">
    <source>
        <dbReference type="ARBA" id="ARBA00022448"/>
    </source>
</evidence>
<feature type="transmembrane region" description="Helical" evidence="18">
    <location>
        <begin position="337"/>
        <end position="361"/>
    </location>
</feature>
<evidence type="ECO:0000256" key="10">
    <source>
        <dbReference type="ARBA" id="ARBA00022741"/>
    </source>
</evidence>
<dbReference type="NCBIfam" id="TIGR00041">
    <property type="entry name" value="DTMP_kinase"/>
    <property type="match status" value="1"/>
</dbReference>
<dbReference type="FunFam" id="3.40.50.300:FF:000225">
    <property type="entry name" value="Thymidylate kinase"/>
    <property type="match status" value="1"/>
</dbReference>
<name>A0LWD3_ACIC1</name>
<comment type="function">
    <text evidence="16 17">Phosphorylation of dTMP to form dTDP in both de novo and salvage pathways of dTTP synthesis.</text>
</comment>
<gene>
    <name evidence="17" type="primary">tmk</name>
    <name evidence="20" type="ordered locus">Acel_1971</name>
</gene>
<keyword evidence="7 17" id="KW-0808">Transferase</keyword>
<keyword evidence="13 18" id="KW-1133">Transmembrane helix</keyword>
<dbReference type="Pfam" id="PF05977">
    <property type="entry name" value="MFS_3"/>
    <property type="match status" value="1"/>
</dbReference>
<evidence type="ECO:0000313" key="21">
    <source>
        <dbReference type="Proteomes" id="UP000008221"/>
    </source>
</evidence>
<dbReference type="HOGENOM" id="CLU_008049_2_1_11"/>
<evidence type="ECO:0000256" key="4">
    <source>
        <dbReference type="ARBA" id="ARBA00017144"/>
    </source>
</evidence>
<comment type="similarity">
    <text evidence="2 17">Belongs to the thymidylate kinase family.</text>
</comment>
<evidence type="ECO:0000256" key="15">
    <source>
        <dbReference type="ARBA" id="ARBA00048743"/>
    </source>
</evidence>
<feature type="transmembrane region" description="Helical" evidence="18">
    <location>
        <begin position="280"/>
        <end position="301"/>
    </location>
</feature>
<dbReference type="GO" id="GO:0004798">
    <property type="term" value="F:dTMP kinase activity"/>
    <property type="evidence" value="ECO:0007669"/>
    <property type="project" value="UniProtKB-UniRule"/>
</dbReference>
<evidence type="ECO:0000256" key="13">
    <source>
        <dbReference type="ARBA" id="ARBA00022989"/>
    </source>
</evidence>
<evidence type="ECO:0000256" key="1">
    <source>
        <dbReference type="ARBA" id="ARBA00004429"/>
    </source>
</evidence>
<dbReference type="GO" id="GO:0005524">
    <property type="term" value="F:ATP binding"/>
    <property type="evidence" value="ECO:0007669"/>
    <property type="project" value="UniProtKB-UniRule"/>
</dbReference>
<evidence type="ECO:0000256" key="3">
    <source>
        <dbReference type="ARBA" id="ARBA00012980"/>
    </source>
</evidence>
<dbReference type="InterPro" id="IPR036259">
    <property type="entry name" value="MFS_trans_sf"/>
</dbReference>
<feature type="domain" description="Thymidylate kinase-like" evidence="19">
    <location>
        <begin position="470"/>
        <end position="658"/>
    </location>
</feature>
<dbReference type="InParanoid" id="A0LWD3"/>
<keyword evidence="11 17" id="KW-0418">Kinase</keyword>
<reference evidence="20 21" key="1">
    <citation type="journal article" date="2009" name="Genome Res.">
        <title>Complete genome of the cellulolytic thermophile Acidothermus cellulolyticus 11B provides insights into its ecophysiological and evolutionary adaptations.</title>
        <authorList>
            <person name="Barabote R.D."/>
            <person name="Xie G."/>
            <person name="Leu D.H."/>
            <person name="Normand P."/>
            <person name="Necsulea A."/>
            <person name="Daubin V."/>
            <person name="Medigue C."/>
            <person name="Adney W.S."/>
            <person name="Xu X.C."/>
            <person name="Lapidus A."/>
            <person name="Parales R.E."/>
            <person name="Detter C."/>
            <person name="Pujic P."/>
            <person name="Bruce D."/>
            <person name="Lavire C."/>
            <person name="Challacombe J.F."/>
            <person name="Brettin T.S."/>
            <person name="Berry A.M."/>
        </authorList>
    </citation>
    <scope>NUCLEOTIDE SEQUENCE [LARGE SCALE GENOMIC DNA]</scope>
    <source>
        <strain evidence="21">ATCC 43068 / DSM 8971 / 11B</strain>
    </source>
</reference>
<dbReference type="InterPro" id="IPR010290">
    <property type="entry name" value="TM_effector"/>
</dbReference>
<comment type="subcellular location">
    <subcellularLocation>
        <location evidence="1">Cell inner membrane</location>
        <topology evidence="1">Multi-pass membrane protein</topology>
    </subcellularLocation>
</comment>
<feature type="binding site" evidence="17">
    <location>
        <begin position="472"/>
        <end position="479"/>
    </location>
    <ligand>
        <name>ATP</name>
        <dbReference type="ChEBI" id="CHEBI:30616"/>
    </ligand>
</feature>
<dbReference type="InterPro" id="IPR027417">
    <property type="entry name" value="P-loop_NTPase"/>
</dbReference>
<keyword evidence="8 18" id="KW-0812">Transmembrane</keyword>
<feature type="transmembrane region" description="Helical" evidence="18">
    <location>
        <begin position="190"/>
        <end position="209"/>
    </location>
</feature>
<feature type="transmembrane region" description="Helical" evidence="18">
    <location>
        <begin position="381"/>
        <end position="402"/>
    </location>
</feature>
<dbReference type="GO" id="GO:0006235">
    <property type="term" value="P:dTTP biosynthetic process"/>
    <property type="evidence" value="ECO:0007669"/>
    <property type="project" value="UniProtKB-UniRule"/>
</dbReference>
<evidence type="ECO:0000256" key="8">
    <source>
        <dbReference type="ARBA" id="ARBA00022692"/>
    </source>
</evidence>
<dbReference type="CDD" id="cd06173">
    <property type="entry name" value="MFS_MefA_like"/>
    <property type="match status" value="1"/>
</dbReference>
<evidence type="ECO:0000259" key="19">
    <source>
        <dbReference type="Pfam" id="PF02223"/>
    </source>
</evidence>
<evidence type="ECO:0000256" key="7">
    <source>
        <dbReference type="ARBA" id="ARBA00022679"/>
    </source>
</evidence>
<evidence type="ECO:0000256" key="6">
    <source>
        <dbReference type="ARBA" id="ARBA00022475"/>
    </source>
</evidence>
<keyword evidence="12 17" id="KW-0067">ATP-binding</keyword>
<evidence type="ECO:0000256" key="16">
    <source>
        <dbReference type="ARBA" id="ARBA00057735"/>
    </source>
</evidence>
<dbReference type="CDD" id="cd01672">
    <property type="entry name" value="TMPK"/>
    <property type="match status" value="1"/>
</dbReference>
<keyword evidence="9 17" id="KW-0545">Nucleotide biosynthesis</keyword>
<accession>A0LWD3</accession>
<dbReference type="KEGG" id="ace:Acel_1971"/>
<dbReference type="STRING" id="351607.Acel_1971"/>
<feature type="transmembrane region" description="Helical" evidence="18">
    <location>
        <begin position="150"/>
        <end position="170"/>
    </location>
</feature>
<dbReference type="GO" id="GO:0006233">
    <property type="term" value="P:dTDP biosynthetic process"/>
    <property type="evidence" value="ECO:0007669"/>
    <property type="project" value="InterPro"/>
</dbReference>
<feature type="transmembrane region" description="Helical" evidence="18">
    <location>
        <begin position="21"/>
        <end position="47"/>
    </location>
</feature>
<dbReference type="Proteomes" id="UP000008221">
    <property type="component" value="Chromosome"/>
</dbReference>
<keyword evidence="21" id="KW-1185">Reference proteome</keyword>
<dbReference type="GO" id="GO:0005886">
    <property type="term" value="C:plasma membrane"/>
    <property type="evidence" value="ECO:0007669"/>
    <property type="project" value="UniProtKB-SubCell"/>
</dbReference>
<dbReference type="PROSITE" id="PS01331">
    <property type="entry name" value="THYMIDYLATE_KINASE"/>
    <property type="match status" value="1"/>
</dbReference>
<dbReference type="Pfam" id="PF02223">
    <property type="entry name" value="Thymidylate_kin"/>
    <property type="match status" value="1"/>
</dbReference>
<feature type="transmembrane region" description="Helical" evidence="18">
    <location>
        <begin position="414"/>
        <end position="433"/>
    </location>
</feature>
<keyword evidence="10 17" id="KW-0547">Nucleotide-binding</keyword>
<evidence type="ECO:0000256" key="9">
    <source>
        <dbReference type="ARBA" id="ARBA00022727"/>
    </source>
</evidence>
<evidence type="ECO:0000256" key="11">
    <source>
        <dbReference type="ARBA" id="ARBA00022777"/>
    </source>
</evidence>
<feature type="transmembrane region" description="Helical" evidence="18">
    <location>
        <begin position="313"/>
        <end position="331"/>
    </location>
</feature>
<evidence type="ECO:0000256" key="14">
    <source>
        <dbReference type="ARBA" id="ARBA00023136"/>
    </source>
</evidence>
<feature type="transmembrane region" description="Helical" evidence="18">
    <location>
        <begin position="250"/>
        <end position="274"/>
    </location>
</feature>
<dbReference type="InterPro" id="IPR018094">
    <property type="entry name" value="Thymidylate_kinase"/>
</dbReference>
<dbReference type="PANTHER" id="PTHR23513:SF9">
    <property type="entry name" value="ENTEROBACTIN EXPORTER ENTS"/>
    <property type="match status" value="1"/>
</dbReference>
<keyword evidence="14 18" id="KW-0472">Membrane</keyword>
<keyword evidence="6" id="KW-1003">Cell membrane</keyword>
<comment type="catalytic activity">
    <reaction evidence="15 17">
        <text>dTMP + ATP = dTDP + ADP</text>
        <dbReference type="Rhea" id="RHEA:13517"/>
        <dbReference type="ChEBI" id="CHEBI:30616"/>
        <dbReference type="ChEBI" id="CHEBI:58369"/>
        <dbReference type="ChEBI" id="CHEBI:63528"/>
        <dbReference type="ChEBI" id="CHEBI:456216"/>
        <dbReference type="EC" id="2.7.4.9"/>
    </reaction>
</comment>
<feature type="transmembrane region" description="Helical" evidence="18">
    <location>
        <begin position="59"/>
        <end position="81"/>
    </location>
</feature>
<keyword evidence="5" id="KW-0813">Transport</keyword>
<dbReference type="AlphaFoldDB" id="A0LWD3"/>
<organism evidence="20 21">
    <name type="scientific">Acidothermus cellulolyticus (strain ATCC 43068 / DSM 8971 / 11B)</name>
    <dbReference type="NCBI Taxonomy" id="351607"/>
    <lineage>
        <taxon>Bacteria</taxon>
        <taxon>Bacillati</taxon>
        <taxon>Actinomycetota</taxon>
        <taxon>Actinomycetes</taxon>
        <taxon>Acidothermales</taxon>
        <taxon>Acidothermaceae</taxon>
        <taxon>Acidothermus</taxon>
    </lineage>
</organism>